<dbReference type="Proteomes" id="UP001152798">
    <property type="component" value="Chromosome 4"/>
</dbReference>
<feature type="transmembrane region" description="Helical" evidence="12">
    <location>
        <begin position="180"/>
        <end position="199"/>
    </location>
</feature>
<evidence type="ECO:0000256" key="7">
    <source>
        <dbReference type="ARBA" id="ARBA00022989"/>
    </source>
</evidence>
<accession>A0A9P0HC88</accession>
<feature type="transmembrane region" description="Helical" evidence="12">
    <location>
        <begin position="88"/>
        <end position="106"/>
    </location>
</feature>
<keyword evidence="10" id="KW-0407">Ion channel</keyword>
<feature type="transmembrane region" description="Helical" evidence="12">
    <location>
        <begin position="525"/>
        <end position="544"/>
    </location>
</feature>
<feature type="transmembrane region" description="Helical" evidence="12">
    <location>
        <begin position="421"/>
        <end position="442"/>
    </location>
</feature>
<dbReference type="GO" id="GO:0015252">
    <property type="term" value="F:proton channel activity"/>
    <property type="evidence" value="ECO:0007669"/>
    <property type="project" value="InterPro"/>
</dbReference>
<keyword evidence="7 12" id="KW-1133">Transmembrane helix</keyword>
<evidence type="ECO:0000256" key="8">
    <source>
        <dbReference type="ARBA" id="ARBA00023065"/>
    </source>
</evidence>
<comment type="subcellular location">
    <subcellularLocation>
        <location evidence="1">Cell membrane</location>
        <topology evidence="1">Multi-pass membrane protein</topology>
    </subcellularLocation>
</comment>
<dbReference type="AlphaFoldDB" id="A0A9P0HC88"/>
<feature type="transmembrane region" description="Helical" evidence="12">
    <location>
        <begin position="492"/>
        <end position="513"/>
    </location>
</feature>
<evidence type="ECO:0000256" key="2">
    <source>
        <dbReference type="ARBA" id="ARBA00006513"/>
    </source>
</evidence>
<proteinExistence type="inferred from homology"/>
<feature type="transmembrane region" description="Helical" evidence="12">
    <location>
        <begin position="118"/>
        <end position="138"/>
    </location>
</feature>
<evidence type="ECO:0000256" key="5">
    <source>
        <dbReference type="ARBA" id="ARBA00022692"/>
    </source>
</evidence>
<evidence type="ECO:0000256" key="9">
    <source>
        <dbReference type="ARBA" id="ARBA00023136"/>
    </source>
</evidence>
<evidence type="ECO:0000313" key="13">
    <source>
        <dbReference type="EMBL" id="CAH1399359.1"/>
    </source>
</evidence>
<keyword evidence="9 12" id="KW-0472">Membrane</keyword>
<keyword evidence="6" id="KW-0375">Hydrogen ion transport</keyword>
<feature type="transmembrane region" description="Helical" evidence="12">
    <location>
        <begin position="359"/>
        <end position="379"/>
    </location>
</feature>
<evidence type="ECO:0000313" key="14">
    <source>
        <dbReference type="Proteomes" id="UP001152798"/>
    </source>
</evidence>
<keyword evidence="8" id="KW-0406">Ion transport</keyword>
<evidence type="ECO:0000256" key="12">
    <source>
        <dbReference type="SAM" id="Phobius"/>
    </source>
</evidence>
<evidence type="ECO:0000256" key="10">
    <source>
        <dbReference type="ARBA" id="ARBA00023303"/>
    </source>
</evidence>
<name>A0A9P0HC88_NEZVI</name>
<evidence type="ECO:0000256" key="1">
    <source>
        <dbReference type="ARBA" id="ARBA00004651"/>
    </source>
</evidence>
<evidence type="ECO:0000256" key="3">
    <source>
        <dbReference type="ARBA" id="ARBA00022448"/>
    </source>
</evidence>
<evidence type="ECO:0000256" key="11">
    <source>
        <dbReference type="SAM" id="MobiDB-lite"/>
    </source>
</evidence>
<feature type="region of interest" description="Disordered" evidence="11">
    <location>
        <begin position="1"/>
        <end position="33"/>
    </location>
</feature>
<keyword evidence="5 12" id="KW-0812">Transmembrane</keyword>
<organism evidence="13 14">
    <name type="scientific">Nezara viridula</name>
    <name type="common">Southern green stink bug</name>
    <name type="synonym">Cimex viridulus</name>
    <dbReference type="NCBI Taxonomy" id="85310"/>
    <lineage>
        <taxon>Eukaryota</taxon>
        <taxon>Metazoa</taxon>
        <taxon>Ecdysozoa</taxon>
        <taxon>Arthropoda</taxon>
        <taxon>Hexapoda</taxon>
        <taxon>Insecta</taxon>
        <taxon>Pterygota</taxon>
        <taxon>Neoptera</taxon>
        <taxon>Paraneoptera</taxon>
        <taxon>Hemiptera</taxon>
        <taxon>Heteroptera</taxon>
        <taxon>Panheteroptera</taxon>
        <taxon>Pentatomomorpha</taxon>
        <taxon>Pentatomoidea</taxon>
        <taxon>Pentatomidae</taxon>
        <taxon>Pentatominae</taxon>
        <taxon>Nezara</taxon>
    </lineage>
</organism>
<dbReference type="GO" id="GO:0005886">
    <property type="term" value="C:plasma membrane"/>
    <property type="evidence" value="ECO:0007669"/>
    <property type="project" value="UniProtKB-SubCell"/>
</dbReference>
<dbReference type="PANTHER" id="PTHR21522">
    <property type="entry name" value="PROTON CHANNEL OTOP"/>
    <property type="match status" value="1"/>
</dbReference>
<feature type="compositionally biased region" description="Basic and acidic residues" evidence="11">
    <location>
        <begin position="21"/>
        <end position="31"/>
    </location>
</feature>
<feature type="transmembrane region" description="Helical" evidence="12">
    <location>
        <begin position="565"/>
        <end position="582"/>
    </location>
</feature>
<feature type="transmembrane region" description="Helical" evidence="12">
    <location>
        <begin position="594"/>
        <end position="616"/>
    </location>
</feature>
<evidence type="ECO:0000256" key="4">
    <source>
        <dbReference type="ARBA" id="ARBA00022475"/>
    </source>
</evidence>
<reference evidence="13" key="1">
    <citation type="submission" date="2022-01" db="EMBL/GenBank/DDBJ databases">
        <authorList>
            <person name="King R."/>
        </authorList>
    </citation>
    <scope>NUCLEOTIDE SEQUENCE</scope>
</reference>
<comment type="similarity">
    <text evidence="2">Belongs to the otopetrin family.</text>
</comment>
<dbReference type="InterPro" id="IPR004878">
    <property type="entry name" value="Otopetrin"/>
</dbReference>
<dbReference type="EMBL" id="OV725080">
    <property type="protein sequence ID" value="CAH1399359.1"/>
    <property type="molecule type" value="Genomic_DNA"/>
</dbReference>
<dbReference type="OrthoDB" id="6429739at2759"/>
<protein>
    <recommendedName>
        <fullName evidence="15">Otopetrin-2</fullName>
    </recommendedName>
</protein>
<dbReference type="PANTHER" id="PTHR21522:SF30">
    <property type="entry name" value="GH01206P"/>
    <property type="match status" value="1"/>
</dbReference>
<gene>
    <name evidence="13" type="ORF">NEZAVI_LOCUS8823</name>
</gene>
<keyword evidence="14" id="KW-1185">Reference proteome</keyword>
<feature type="transmembrane region" description="Helical" evidence="12">
    <location>
        <begin position="250"/>
        <end position="272"/>
    </location>
</feature>
<sequence>MELATISEKDKESDSSNASLLDKHKNRENPFRKKSKFGLASSTSLAGTAKTKRERSHSMPFIAKGLQIPKTDTAKICFENMSMTISGLYCNLLVVLGMSFPIAEVLSAHVPASMYEAFYLYLYLGSLIYLIFIYLTIIKKNSRYIHLQDSIKRKVCEKQSIEEPKHKFESATTASRYGSFYLRMGAAAFGIGSMIYSGLEFGQYFELVRNVNCSSVLMAVTPAVRMAFVMIQLQFIFMSDKQKNLSKYRILSKFGLMHMIATNLSVWLNVLIQETKHEIVTFFNPHAATSMGIIADFWTTNKLLKENSFKEDPIILNDTESWLNMALNRTKRGLHRPQELYKCRRANIMGSLLQNAAPFLFPCTIEYSLICAVILYALWKNVSGKNKKHKTHSTSNKVLKPVTTNTSQYFTVDCANAHKGLFASFVVLVFTIISLIMFFALIKEEDYATTAVFQVNLCELTLYVISTLATVFAMYKIKYLPYEKNRHLELDTILLVMAQTGLYIYFMFSLIAGYFTREIFTRPNIFVTAIFGIIQSSMQTLFIIDAWWRRCITASSARKKPARQLVTFLLISNLAMWAINHLENARADFHPIELRFYGVWAWTIITHLSMPLAVFYRFHSTVCLCEIWKCTYKMRLQNDLIKVL</sequence>
<keyword evidence="4" id="KW-1003">Cell membrane</keyword>
<feature type="transmembrane region" description="Helical" evidence="12">
    <location>
        <begin position="462"/>
        <end position="480"/>
    </location>
</feature>
<evidence type="ECO:0000256" key="6">
    <source>
        <dbReference type="ARBA" id="ARBA00022781"/>
    </source>
</evidence>
<feature type="transmembrane region" description="Helical" evidence="12">
    <location>
        <begin position="219"/>
        <end position="238"/>
    </location>
</feature>
<evidence type="ECO:0008006" key="15">
    <source>
        <dbReference type="Google" id="ProtNLM"/>
    </source>
</evidence>
<dbReference type="Pfam" id="PF03189">
    <property type="entry name" value="Otopetrin"/>
    <property type="match status" value="1"/>
</dbReference>
<keyword evidence="3" id="KW-0813">Transport</keyword>